<gene>
    <name evidence="6" type="ORF">A2226_00340</name>
</gene>
<name>A0A1G2Q431_9BACT</name>
<dbReference type="Proteomes" id="UP000178936">
    <property type="component" value="Unassembled WGS sequence"/>
</dbReference>
<feature type="transmembrane region" description="Helical" evidence="5">
    <location>
        <begin position="107"/>
        <end position="126"/>
    </location>
</feature>
<dbReference type="GO" id="GO:0016020">
    <property type="term" value="C:membrane"/>
    <property type="evidence" value="ECO:0007669"/>
    <property type="project" value="UniProtKB-SubCell"/>
</dbReference>
<feature type="transmembrane region" description="Helical" evidence="5">
    <location>
        <begin position="146"/>
        <end position="164"/>
    </location>
</feature>
<evidence type="ECO:0000256" key="3">
    <source>
        <dbReference type="ARBA" id="ARBA00022989"/>
    </source>
</evidence>
<evidence type="ECO:0008006" key="8">
    <source>
        <dbReference type="Google" id="ProtNLM"/>
    </source>
</evidence>
<protein>
    <recommendedName>
        <fullName evidence="8">Colicin V production protein</fullName>
    </recommendedName>
</protein>
<organism evidence="6 7">
    <name type="scientific">Candidatus Veblenbacteria bacterium RIFOXYA2_FULL_43_9</name>
    <dbReference type="NCBI Taxonomy" id="1802425"/>
    <lineage>
        <taxon>Bacteria</taxon>
        <taxon>Candidatus Vebleniibacteriota</taxon>
    </lineage>
</organism>
<keyword evidence="4 5" id="KW-0472">Membrane</keyword>
<dbReference type="EMBL" id="MHTB01000044">
    <property type="protein sequence ID" value="OHA54601.1"/>
    <property type="molecule type" value="Genomic_DNA"/>
</dbReference>
<dbReference type="PANTHER" id="PTHR37306:SF1">
    <property type="entry name" value="COLICIN V PRODUCTION PROTEIN"/>
    <property type="match status" value="1"/>
</dbReference>
<accession>A0A1G2Q431</accession>
<evidence type="ECO:0000256" key="4">
    <source>
        <dbReference type="ARBA" id="ARBA00023136"/>
    </source>
</evidence>
<evidence type="ECO:0000256" key="5">
    <source>
        <dbReference type="SAM" id="Phobius"/>
    </source>
</evidence>
<dbReference type="AlphaFoldDB" id="A0A1G2Q431"/>
<proteinExistence type="predicted"/>
<reference evidence="6 7" key="1">
    <citation type="journal article" date="2016" name="Nat. Commun.">
        <title>Thousands of microbial genomes shed light on interconnected biogeochemical processes in an aquifer system.</title>
        <authorList>
            <person name="Anantharaman K."/>
            <person name="Brown C.T."/>
            <person name="Hug L.A."/>
            <person name="Sharon I."/>
            <person name="Castelle C.J."/>
            <person name="Probst A.J."/>
            <person name="Thomas B.C."/>
            <person name="Singh A."/>
            <person name="Wilkins M.J."/>
            <person name="Karaoz U."/>
            <person name="Brodie E.L."/>
            <person name="Williams K.H."/>
            <person name="Hubbard S.S."/>
            <person name="Banfield J.F."/>
        </authorList>
    </citation>
    <scope>NUCLEOTIDE SEQUENCE [LARGE SCALE GENOMIC DNA]</scope>
</reference>
<comment type="subcellular location">
    <subcellularLocation>
        <location evidence="1">Membrane</location>
        <topology evidence="1">Multi-pass membrane protein</topology>
    </subcellularLocation>
</comment>
<dbReference type="PANTHER" id="PTHR37306">
    <property type="entry name" value="COLICIN V PRODUCTION PROTEIN"/>
    <property type="match status" value="1"/>
</dbReference>
<evidence type="ECO:0000256" key="1">
    <source>
        <dbReference type="ARBA" id="ARBA00004141"/>
    </source>
</evidence>
<dbReference type="GO" id="GO:0009403">
    <property type="term" value="P:toxin biosynthetic process"/>
    <property type="evidence" value="ECO:0007669"/>
    <property type="project" value="InterPro"/>
</dbReference>
<feature type="transmembrane region" description="Helical" evidence="5">
    <location>
        <begin position="62"/>
        <end position="86"/>
    </location>
</feature>
<keyword evidence="2 5" id="KW-0812">Transmembrane</keyword>
<keyword evidence="3 5" id="KW-1133">Transmembrane helix</keyword>
<dbReference type="Pfam" id="PF02674">
    <property type="entry name" value="Colicin_V"/>
    <property type="match status" value="1"/>
</dbReference>
<feature type="transmembrane region" description="Helical" evidence="5">
    <location>
        <begin position="6"/>
        <end position="24"/>
    </location>
</feature>
<sequence>MTTLDFLLLALLFGFLWFGFWFGLIHAIGGLVGTVAGAWLAGHFYSVLAGPLEQLFNYQGPWLKLASFLAIFMVANRLVGFGFYLFDKSFAFLIRMPFLKTIDRMAGGVLGIVEGVLVIGLTLTLISNHLDMPALINDSIADSKVAFGLQAFAIILVPLLPDVIKYAQPYLPQGVEIPSTTPPIYGR</sequence>
<evidence type="ECO:0000256" key="2">
    <source>
        <dbReference type="ARBA" id="ARBA00022692"/>
    </source>
</evidence>
<evidence type="ECO:0000313" key="7">
    <source>
        <dbReference type="Proteomes" id="UP000178936"/>
    </source>
</evidence>
<evidence type="ECO:0000313" key="6">
    <source>
        <dbReference type="EMBL" id="OHA54601.1"/>
    </source>
</evidence>
<dbReference type="InterPro" id="IPR003825">
    <property type="entry name" value="Colicin-V_CvpA"/>
</dbReference>
<comment type="caution">
    <text evidence="6">The sequence shown here is derived from an EMBL/GenBank/DDBJ whole genome shotgun (WGS) entry which is preliminary data.</text>
</comment>